<dbReference type="EMBL" id="JAACXV010000327">
    <property type="protein sequence ID" value="KAF7280004.1"/>
    <property type="molecule type" value="Genomic_DNA"/>
</dbReference>
<keyword evidence="1" id="KW-0472">Membrane</keyword>
<dbReference type="AlphaFoldDB" id="A0A834MIX1"/>
<evidence type="ECO:0000256" key="1">
    <source>
        <dbReference type="SAM" id="Phobius"/>
    </source>
</evidence>
<dbReference type="Proteomes" id="UP000625711">
    <property type="component" value="Unassembled WGS sequence"/>
</dbReference>
<dbReference type="OrthoDB" id="6611212at2759"/>
<accession>A0A834MIX1</accession>
<organism evidence="2 3">
    <name type="scientific">Rhynchophorus ferrugineus</name>
    <name type="common">Red palm weevil</name>
    <name type="synonym">Curculio ferrugineus</name>
    <dbReference type="NCBI Taxonomy" id="354439"/>
    <lineage>
        <taxon>Eukaryota</taxon>
        <taxon>Metazoa</taxon>
        <taxon>Ecdysozoa</taxon>
        <taxon>Arthropoda</taxon>
        <taxon>Hexapoda</taxon>
        <taxon>Insecta</taxon>
        <taxon>Pterygota</taxon>
        <taxon>Neoptera</taxon>
        <taxon>Endopterygota</taxon>
        <taxon>Coleoptera</taxon>
        <taxon>Polyphaga</taxon>
        <taxon>Cucujiformia</taxon>
        <taxon>Curculionidae</taxon>
        <taxon>Dryophthorinae</taxon>
        <taxon>Rhynchophorus</taxon>
    </lineage>
</organism>
<keyword evidence="1" id="KW-0812">Transmembrane</keyword>
<comment type="caution">
    <text evidence="2">The sequence shown here is derived from an EMBL/GenBank/DDBJ whole genome shotgun (WGS) entry which is preliminary data.</text>
</comment>
<evidence type="ECO:0000313" key="3">
    <source>
        <dbReference type="Proteomes" id="UP000625711"/>
    </source>
</evidence>
<proteinExistence type="predicted"/>
<name>A0A834MIX1_RHYFE</name>
<reference evidence="2" key="1">
    <citation type="submission" date="2020-08" db="EMBL/GenBank/DDBJ databases">
        <title>Genome sequencing and assembly of the red palm weevil Rhynchophorus ferrugineus.</title>
        <authorList>
            <person name="Dias G.B."/>
            <person name="Bergman C.M."/>
            <person name="Manee M."/>
        </authorList>
    </citation>
    <scope>NUCLEOTIDE SEQUENCE</scope>
    <source>
        <strain evidence="2">AA-2017</strain>
        <tissue evidence="2">Whole larva</tissue>
    </source>
</reference>
<protein>
    <submittedName>
        <fullName evidence="2">Uncharacterized protein</fullName>
    </submittedName>
</protein>
<gene>
    <name evidence="2" type="ORF">GWI33_006520</name>
</gene>
<keyword evidence="1" id="KW-1133">Transmembrane helix</keyword>
<keyword evidence="3" id="KW-1185">Reference proteome</keyword>
<sequence length="361" mass="40567">MRVSVAAHYTVSNLYRIGVTPGGKKRRSAADGRWVGVGWRRDGTLARESVDGVRQHETCASDSRREQADEYHLGDNRMSNLCRRIAYPSPYTFFVRGKLSSAGSGQERRNREIRRYGTAHRRSSQEKHSVVRFRVWNSETEIVVNSSTDNVTKMMQRYLLFTASLLLISTTLSQPTTTSSSNATVDSTVNTTLETGQDTVIDLMELKDMTPIEYVGKRLVHMWNELGTEEKGGKSQGFIGRCIGVAKKVKELLPFLMFGGGVIMTKLGFLLLFSLKTVGLLLLLVIFHVGAAALKAGAFFAHKKGHDSPLHVYVEGEHDHGPSHIPVGWDDRRDSLEGHDLYNMYEKLKRENALLKRYYPS</sequence>
<feature type="transmembrane region" description="Helical" evidence="1">
    <location>
        <begin position="252"/>
        <end position="273"/>
    </location>
</feature>
<feature type="transmembrane region" description="Helical" evidence="1">
    <location>
        <begin position="279"/>
        <end position="301"/>
    </location>
</feature>
<evidence type="ECO:0000313" key="2">
    <source>
        <dbReference type="EMBL" id="KAF7280004.1"/>
    </source>
</evidence>